<feature type="compositionally biased region" description="Low complexity" evidence="10">
    <location>
        <begin position="431"/>
        <end position="443"/>
    </location>
</feature>
<keyword evidence="5" id="KW-0677">Repeat</keyword>
<keyword evidence="6 9" id="KW-0863">Zinc-finger</keyword>
<evidence type="ECO:0000259" key="11">
    <source>
        <dbReference type="PROSITE" id="PS50089"/>
    </source>
</evidence>
<feature type="compositionally biased region" description="Low complexity" evidence="10">
    <location>
        <begin position="528"/>
        <end position="544"/>
    </location>
</feature>
<dbReference type="PROSITE" id="PS51873">
    <property type="entry name" value="TRIAD"/>
    <property type="match status" value="1"/>
</dbReference>
<dbReference type="Proteomes" id="UP001172101">
    <property type="component" value="Unassembled WGS sequence"/>
</dbReference>
<accession>A0AA40B4B0</accession>
<dbReference type="AlphaFoldDB" id="A0AA40B4B0"/>
<dbReference type="SMART" id="SM00647">
    <property type="entry name" value="IBR"/>
    <property type="match status" value="2"/>
</dbReference>
<feature type="domain" description="RING-type" evidence="11">
    <location>
        <begin position="758"/>
        <end position="801"/>
    </location>
</feature>
<dbReference type="InterPro" id="IPR002867">
    <property type="entry name" value="IBR_dom"/>
</dbReference>
<reference evidence="13" key="1">
    <citation type="submission" date="2023-06" db="EMBL/GenBank/DDBJ databases">
        <title>Genome-scale phylogeny and comparative genomics of the fungal order Sordariales.</title>
        <authorList>
            <consortium name="Lawrence Berkeley National Laboratory"/>
            <person name="Hensen N."/>
            <person name="Bonometti L."/>
            <person name="Westerberg I."/>
            <person name="Brannstrom I.O."/>
            <person name="Guillou S."/>
            <person name="Cros-Aarteil S."/>
            <person name="Calhoun S."/>
            <person name="Haridas S."/>
            <person name="Kuo A."/>
            <person name="Mondo S."/>
            <person name="Pangilinan J."/>
            <person name="Riley R."/>
            <person name="LaButti K."/>
            <person name="Andreopoulos B."/>
            <person name="Lipzen A."/>
            <person name="Chen C."/>
            <person name="Yanf M."/>
            <person name="Daum C."/>
            <person name="Ng V."/>
            <person name="Clum A."/>
            <person name="Steindorff A."/>
            <person name="Ohm R."/>
            <person name="Martin F."/>
            <person name="Silar P."/>
            <person name="Natvig D."/>
            <person name="Lalanne C."/>
            <person name="Gautier V."/>
            <person name="Ament-velasquez S.L."/>
            <person name="Kruys A."/>
            <person name="Hutchinson M.I."/>
            <person name="Powell A.J."/>
            <person name="Barry K."/>
            <person name="Miller A.N."/>
            <person name="Grigoriev I.V."/>
            <person name="Debuchy R."/>
            <person name="Gladieux P."/>
            <person name="Thoren M.H."/>
            <person name="Johannesson H."/>
        </authorList>
    </citation>
    <scope>NUCLEOTIDE SEQUENCE</scope>
    <source>
        <strain evidence="13">SMH2392-1A</strain>
    </source>
</reference>
<evidence type="ECO:0000256" key="6">
    <source>
        <dbReference type="ARBA" id="ARBA00022771"/>
    </source>
</evidence>
<dbReference type="PANTHER" id="PTHR11685">
    <property type="entry name" value="RBR FAMILY RING FINGER AND IBR DOMAIN-CONTAINING"/>
    <property type="match status" value="1"/>
</dbReference>
<evidence type="ECO:0000313" key="14">
    <source>
        <dbReference type="Proteomes" id="UP001172101"/>
    </source>
</evidence>
<feature type="compositionally biased region" description="Low complexity" evidence="10">
    <location>
        <begin position="316"/>
        <end position="330"/>
    </location>
</feature>
<feature type="domain" description="RING-type" evidence="12">
    <location>
        <begin position="754"/>
        <end position="957"/>
    </location>
</feature>
<evidence type="ECO:0000256" key="4">
    <source>
        <dbReference type="ARBA" id="ARBA00022723"/>
    </source>
</evidence>
<feature type="region of interest" description="Disordered" evidence="10">
    <location>
        <begin position="303"/>
        <end position="360"/>
    </location>
</feature>
<feature type="region of interest" description="Disordered" evidence="10">
    <location>
        <begin position="412"/>
        <end position="443"/>
    </location>
</feature>
<feature type="compositionally biased region" description="Polar residues" evidence="10">
    <location>
        <begin position="350"/>
        <end position="360"/>
    </location>
</feature>
<keyword evidence="7" id="KW-0833">Ubl conjugation pathway</keyword>
<feature type="region of interest" description="Disordered" evidence="10">
    <location>
        <begin position="121"/>
        <end position="160"/>
    </location>
</feature>
<evidence type="ECO:0000256" key="7">
    <source>
        <dbReference type="ARBA" id="ARBA00022786"/>
    </source>
</evidence>
<dbReference type="InterPro" id="IPR044066">
    <property type="entry name" value="TRIAD_supradom"/>
</dbReference>
<dbReference type="CDD" id="cd22584">
    <property type="entry name" value="Rcat_RBR_unk"/>
    <property type="match status" value="1"/>
</dbReference>
<dbReference type="EC" id="2.3.2.31" evidence="2"/>
<evidence type="ECO:0000259" key="12">
    <source>
        <dbReference type="PROSITE" id="PS51873"/>
    </source>
</evidence>
<protein>
    <recommendedName>
        <fullName evidence="2">RBR-type E3 ubiquitin transferase</fullName>
        <ecNumber evidence="2">2.3.2.31</ecNumber>
    </recommendedName>
</protein>
<evidence type="ECO:0000256" key="8">
    <source>
        <dbReference type="ARBA" id="ARBA00022833"/>
    </source>
</evidence>
<evidence type="ECO:0000313" key="13">
    <source>
        <dbReference type="EMBL" id="KAK0727454.1"/>
    </source>
</evidence>
<name>A0AA40B4B0_9PEZI</name>
<dbReference type="InterPro" id="IPR017907">
    <property type="entry name" value="Znf_RING_CS"/>
</dbReference>
<organism evidence="13 14">
    <name type="scientific">Lasiosphaeria miniovina</name>
    <dbReference type="NCBI Taxonomy" id="1954250"/>
    <lineage>
        <taxon>Eukaryota</taxon>
        <taxon>Fungi</taxon>
        <taxon>Dikarya</taxon>
        <taxon>Ascomycota</taxon>
        <taxon>Pezizomycotina</taxon>
        <taxon>Sordariomycetes</taxon>
        <taxon>Sordariomycetidae</taxon>
        <taxon>Sordariales</taxon>
        <taxon>Lasiosphaeriaceae</taxon>
        <taxon>Lasiosphaeria</taxon>
    </lineage>
</organism>
<dbReference type="CDD" id="cd20335">
    <property type="entry name" value="BRcat_RBR"/>
    <property type="match status" value="1"/>
</dbReference>
<evidence type="ECO:0000256" key="10">
    <source>
        <dbReference type="SAM" id="MobiDB-lite"/>
    </source>
</evidence>
<comment type="caution">
    <text evidence="13">The sequence shown here is derived from an EMBL/GenBank/DDBJ whole genome shotgun (WGS) entry which is preliminary data.</text>
</comment>
<keyword evidence="3" id="KW-0808">Transferase</keyword>
<dbReference type="InterPro" id="IPR001841">
    <property type="entry name" value="Znf_RING"/>
</dbReference>
<feature type="compositionally biased region" description="Pro residues" evidence="10">
    <location>
        <begin position="125"/>
        <end position="134"/>
    </location>
</feature>
<sequence>MEDEKKTVMVAALSAYADLLVQQSARLSKDEGKGKGKAADDDVDLLAELERDMVLCRELTSSIADATPGDDIVHRMGTATGLRSSRQRSLYPGHSSGYLHDDESDINPFTNLPIVVETGYEPGPSTRPPAPLPRTAPSVASARTRSRTAPQPWKDVSTTPVASSTLNIDFPLQPKALPEADRRRVVPWIPKLAEPAPLRPFIAAIQPENIFASLTLAPSSATAWNKDPDDQLSSRKTRYGQRIASMVSGIKGATGLGSLMTTGRWGGNRPAAQTAPAEPVVPVLLPSTSSASVLDNACVRVKSESDASTPVSSNGSSTWSVVDTTSTTSTPRLRRWSAATSSTKTTSTTPARQSGLLTWLSSGRGTSHDVDGLQHELKDAPLYQSPLCLTLETKDDVFAPPPRASMPILALSPQRSRQDAAHVPASPPIPASSSSPSPVASFAARSNPFSSLLESTEPAAAATYKHSIIFAGEELTSNKPLLAPSIPSLSPSLSSVSPAEERTEEATTAKETAAVDSSPPPPPKTTKSETAAAETPAAETLTADTPPPYDTPPLYSQSMPHDTQASDTVEADMALALALARAEFRDVQMQRDRLLAYSIAHGTADDNDFELAYRLTQQMDDAIVSFNAAVSSGPGHRDSDDMTAAGGVGASKSTKASGVGSESWMFWDDVEEASSAGVSRALQDHEQQQLSIDLCHALRAAEAEEGEEASLTAARRLQEEGEEASLAAARRLQEQFDLEDRNDEGLFSEWKAANMEGCVVCGDELLPEDLVRPPSCGHGFCDACLAAGFRAALASKTPFQCCGAEQRLAVGDCLSLPVGEKTQYEDMVLELTTPNPTYCSAAKCAAFVSPRFVIGDIATCQRCAARTCRHCNRPDHPGAFCKEDTETEAVKKLGLDKGWKTCPGCGHLIERTIGCLHMVCAKCQTAFCYRCSKRWRDCESTCPDALSATHPKNYVGP</sequence>
<keyword evidence="14" id="KW-1185">Reference proteome</keyword>
<evidence type="ECO:0000256" key="1">
    <source>
        <dbReference type="ARBA" id="ARBA00001798"/>
    </source>
</evidence>
<feature type="compositionally biased region" description="Polar residues" evidence="10">
    <location>
        <begin position="556"/>
        <end position="566"/>
    </location>
</feature>
<keyword evidence="8" id="KW-0862">Zinc</keyword>
<dbReference type="GO" id="GO:0016567">
    <property type="term" value="P:protein ubiquitination"/>
    <property type="evidence" value="ECO:0007669"/>
    <property type="project" value="InterPro"/>
</dbReference>
<dbReference type="GO" id="GO:0008270">
    <property type="term" value="F:zinc ion binding"/>
    <property type="evidence" value="ECO:0007669"/>
    <property type="project" value="UniProtKB-KW"/>
</dbReference>
<dbReference type="PROSITE" id="PS50089">
    <property type="entry name" value="ZF_RING_2"/>
    <property type="match status" value="1"/>
</dbReference>
<gene>
    <name evidence="13" type="ORF">B0T26DRAFT_672118</name>
</gene>
<dbReference type="Gene3D" id="1.20.120.1750">
    <property type="match status" value="1"/>
</dbReference>
<dbReference type="GO" id="GO:0061630">
    <property type="term" value="F:ubiquitin protein ligase activity"/>
    <property type="evidence" value="ECO:0007669"/>
    <property type="project" value="UniProtKB-EC"/>
</dbReference>
<feature type="compositionally biased region" description="Basic and acidic residues" evidence="10">
    <location>
        <begin position="499"/>
        <end position="508"/>
    </location>
</feature>
<evidence type="ECO:0000256" key="9">
    <source>
        <dbReference type="PROSITE-ProRule" id="PRU00175"/>
    </source>
</evidence>
<proteinExistence type="predicted"/>
<comment type="catalytic activity">
    <reaction evidence="1">
        <text>[E2 ubiquitin-conjugating enzyme]-S-ubiquitinyl-L-cysteine + [acceptor protein]-L-lysine = [E2 ubiquitin-conjugating enzyme]-L-cysteine + [acceptor protein]-N(6)-ubiquitinyl-L-lysine.</text>
        <dbReference type="EC" id="2.3.2.31"/>
    </reaction>
</comment>
<dbReference type="GeneID" id="85322682"/>
<feature type="compositionally biased region" description="Low complexity" evidence="10">
    <location>
        <begin position="337"/>
        <end position="349"/>
    </location>
</feature>
<dbReference type="EMBL" id="JAUIRO010000002">
    <property type="protein sequence ID" value="KAK0727454.1"/>
    <property type="molecule type" value="Genomic_DNA"/>
</dbReference>
<dbReference type="SUPFAM" id="SSF57850">
    <property type="entry name" value="RING/U-box"/>
    <property type="match status" value="2"/>
</dbReference>
<evidence type="ECO:0000256" key="5">
    <source>
        <dbReference type="ARBA" id="ARBA00022737"/>
    </source>
</evidence>
<dbReference type="CDD" id="cd16448">
    <property type="entry name" value="RING-H2"/>
    <property type="match status" value="1"/>
</dbReference>
<feature type="compositionally biased region" description="Low complexity" evidence="10">
    <location>
        <begin position="488"/>
        <end position="498"/>
    </location>
</feature>
<dbReference type="PROSITE" id="PS00518">
    <property type="entry name" value="ZF_RING_1"/>
    <property type="match status" value="1"/>
</dbReference>
<feature type="region of interest" description="Disordered" evidence="10">
    <location>
        <begin position="634"/>
        <end position="656"/>
    </location>
</feature>
<evidence type="ECO:0000256" key="2">
    <source>
        <dbReference type="ARBA" id="ARBA00012251"/>
    </source>
</evidence>
<keyword evidence="4" id="KW-0479">Metal-binding</keyword>
<dbReference type="RefSeq" id="XP_060300309.1">
    <property type="nucleotide sequence ID" value="XM_060439412.1"/>
</dbReference>
<feature type="compositionally biased region" description="Polar residues" evidence="10">
    <location>
        <begin position="306"/>
        <end position="315"/>
    </location>
</feature>
<dbReference type="Pfam" id="PF01485">
    <property type="entry name" value="IBR"/>
    <property type="match status" value="2"/>
</dbReference>
<evidence type="ECO:0000256" key="3">
    <source>
        <dbReference type="ARBA" id="ARBA00022679"/>
    </source>
</evidence>
<dbReference type="InterPro" id="IPR031127">
    <property type="entry name" value="E3_UB_ligase_RBR"/>
</dbReference>
<feature type="region of interest" description="Disordered" evidence="10">
    <location>
        <begin position="488"/>
        <end position="566"/>
    </location>
</feature>